<feature type="domain" description="Peptidase S24/S26A/S26B/S26C" evidence="1">
    <location>
        <begin position="7"/>
        <end position="93"/>
    </location>
</feature>
<dbReference type="SUPFAM" id="SSF51306">
    <property type="entry name" value="LexA/Signal peptidase"/>
    <property type="match status" value="1"/>
</dbReference>
<dbReference type="KEGG" id="gps:C427_3101"/>
<dbReference type="MEROPS" id="S24.003"/>
<accession>K7AWL8</accession>
<reference evidence="2 3" key="1">
    <citation type="journal article" date="2013" name="Genome Announc.">
        <title>Complete Genome Sequence of Glaciecola psychrophila Strain 170T.</title>
        <authorList>
            <person name="Yin J."/>
            <person name="Chen J."/>
            <person name="Liu G."/>
            <person name="Yu Y."/>
            <person name="Song L."/>
            <person name="Wang X."/>
            <person name="Qu X."/>
        </authorList>
    </citation>
    <scope>NUCLEOTIDE SEQUENCE [LARGE SCALE GENOMIC DNA]</scope>
    <source>
        <strain evidence="2 3">170</strain>
    </source>
</reference>
<evidence type="ECO:0000313" key="3">
    <source>
        <dbReference type="Proteomes" id="UP000011864"/>
    </source>
</evidence>
<dbReference type="HOGENOM" id="CLU_066192_0_4_6"/>
<gene>
    <name evidence="2" type="ORF">C427_3101</name>
</gene>
<name>K7AWL8_9ALTE</name>
<dbReference type="RefSeq" id="WP_007641743.1">
    <property type="nucleotide sequence ID" value="NC_020514.1"/>
</dbReference>
<dbReference type="InterPro" id="IPR015927">
    <property type="entry name" value="Peptidase_S24_S26A/B/C"/>
</dbReference>
<dbReference type="InterPro" id="IPR039418">
    <property type="entry name" value="LexA-like"/>
</dbReference>
<evidence type="ECO:0000259" key="1">
    <source>
        <dbReference type="Pfam" id="PF00717"/>
    </source>
</evidence>
<dbReference type="STRING" id="1129794.C427_3101"/>
<dbReference type="OrthoDB" id="9787787at2"/>
<keyword evidence="3" id="KW-1185">Reference proteome</keyword>
<evidence type="ECO:0000313" key="2">
    <source>
        <dbReference type="EMBL" id="AGH45210.1"/>
    </source>
</evidence>
<proteinExistence type="predicted"/>
<dbReference type="EMBL" id="CP003837">
    <property type="protein sequence ID" value="AGH45210.1"/>
    <property type="molecule type" value="Genomic_DNA"/>
</dbReference>
<dbReference type="PATRIC" id="fig|1129794.4.peg.3084"/>
<dbReference type="AlphaFoldDB" id="K7AWL8"/>
<sequence length="137" mass="15147">MNIIPIKAQAGITGFESPASEYQTLPMSLDEILIDHPTATFVGLAVGDSMTGHGIFDGDVLIVDRAARQANMDIIVATLNGVFMCKLYDRKKQCLLSGLDIYKAYQLTDGDEFLEEGIVIRSIRNHRQSTKLARCLR</sequence>
<dbReference type="CDD" id="cd06529">
    <property type="entry name" value="S24_LexA-like"/>
    <property type="match status" value="1"/>
</dbReference>
<dbReference type="Pfam" id="PF00717">
    <property type="entry name" value="Peptidase_S24"/>
    <property type="match status" value="1"/>
</dbReference>
<protein>
    <submittedName>
        <fullName evidence="2">Peptidase S24/S26 domain-containing protein</fullName>
    </submittedName>
</protein>
<dbReference type="InterPro" id="IPR036286">
    <property type="entry name" value="LexA/Signal_pep-like_sf"/>
</dbReference>
<dbReference type="eggNOG" id="COG1974">
    <property type="taxonomic scope" value="Bacteria"/>
</dbReference>
<dbReference type="Proteomes" id="UP000011864">
    <property type="component" value="Chromosome"/>
</dbReference>
<dbReference type="Gene3D" id="2.10.109.10">
    <property type="entry name" value="Umud Fragment, subunit A"/>
    <property type="match status" value="1"/>
</dbReference>
<organism evidence="2 3">
    <name type="scientific">Paraglaciecola psychrophila 170</name>
    <dbReference type="NCBI Taxonomy" id="1129794"/>
    <lineage>
        <taxon>Bacteria</taxon>
        <taxon>Pseudomonadati</taxon>
        <taxon>Pseudomonadota</taxon>
        <taxon>Gammaproteobacteria</taxon>
        <taxon>Alteromonadales</taxon>
        <taxon>Alteromonadaceae</taxon>
        <taxon>Paraglaciecola</taxon>
    </lineage>
</organism>